<organism evidence="1 2">
    <name type="scientific">Clavelina lepadiformis</name>
    <name type="common">Light-bulb sea squirt</name>
    <name type="synonym">Ascidia lepadiformis</name>
    <dbReference type="NCBI Taxonomy" id="159417"/>
    <lineage>
        <taxon>Eukaryota</taxon>
        <taxon>Metazoa</taxon>
        <taxon>Chordata</taxon>
        <taxon>Tunicata</taxon>
        <taxon>Ascidiacea</taxon>
        <taxon>Aplousobranchia</taxon>
        <taxon>Clavelinidae</taxon>
        <taxon>Clavelina</taxon>
    </lineage>
</organism>
<reference evidence="1 2" key="1">
    <citation type="submission" date="2024-02" db="EMBL/GenBank/DDBJ databases">
        <authorList>
            <person name="Daric V."/>
            <person name="Darras S."/>
        </authorList>
    </citation>
    <scope>NUCLEOTIDE SEQUENCE [LARGE SCALE GENOMIC DNA]</scope>
</reference>
<proteinExistence type="predicted"/>
<name>A0ABP0F8N7_CLALP</name>
<comment type="caution">
    <text evidence="1">The sequence shown here is derived from an EMBL/GenBank/DDBJ whole genome shotgun (WGS) entry which is preliminary data.</text>
</comment>
<gene>
    <name evidence="1" type="ORF">CVLEPA_LOCUS5562</name>
</gene>
<dbReference type="EMBL" id="CAWYQH010000024">
    <property type="protein sequence ID" value="CAK8676060.1"/>
    <property type="molecule type" value="Genomic_DNA"/>
</dbReference>
<accession>A0ABP0F8N7</accession>
<keyword evidence="2" id="KW-1185">Reference proteome</keyword>
<sequence>MTRRVQTRVHHQHLSSVLWPPETGFLGKETLGIGFLSRALELEPGALEPCIFTGAGAGAGALREIQIEPEQELEPVV</sequence>
<evidence type="ECO:0000313" key="2">
    <source>
        <dbReference type="Proteomes" id="UP001642483"/>
    </source>
</evidence>
<evidence type="ECO:0000313" key="1">
    <source>
        <dbReference type="EMBL" id="CAK8676060.1"/>
    </source>
</evidence>
<dbReference type="Proteomes" id="UP001642483">
    <property type="component" value="Unassembled WGS sequence"/>
</dbReference>
<protein>
    <submittedName>
        <fullName evidence="1">Uncharacterized protein</fullName>
    </submittedName>
</protein>